<protein>
    <recommendedName>
        <fullName evidence="1">Calcineurin-like phosphoesterase domain-containing protein</fullName>
    </recommendedName>
</protein>
<dbReference type="EMBL" id="MFIX01000010">
    <property type="protein sequence ID" value="OGG06702.1"/>
    <property type="molecule type" value="Genomic_DNA"/>
</dbReference>
<dbReference type="Gene3D" id="3.60.21.10">
    <property type="match status" value="1"/>
</dbReference>
<dbReference type="Proteomes" id="UP000179129">
    <property type="component" value="Unassembled WGS sequence"/>
</dbReference>
<evidence type="ECO:0000313" key="2">
    <source>
        <dbReference type="EMBL" id="OGG06702.1"/>
    </source>
</evidence>
<dbReference type="GO" id="GO:0016787">
    <property type="term" value="F:hydrolase activity"/>
    <property type="evidence" value="ECO:0007669"/>
    <property type="project" value="InterPro"/>
</dbReference>
<proteinExistence type="predicted"/>
<dbReference type="Pfam" id="PF00149">
    <property type="entry name" value="Metallophos"/>
    <property type="match status" value="1"/>
</dbReference>
<organism evidence="2 3">
    <name type="scientific">Candidatus Glassbacteria bacterium RIFCSPLOWO2_12_FULL_58_11</name>
    <dbReference type="NCBI Taxonomy" id="1817867"/>
    <lineage>
        <taxon>Bacteria</taxon>
        <taxon>Candidatus Glassiibacteriota</taxon>
    </lineage>
</organism>
<accession>A0A1F5Z3L8</accession>
<dbReference type="InterPro" id="IPR004843">
    <property type="entry name" value="Calcineurin-like_PHP"/>
</dbReference>
<dbReference type="SUPFAM" id="SSF56300">
    <property type="entry name" value="Metallo-dependent phosphatases"/>
    <property type="match status" value="1"/>
</dbReference>
<dbReference type="STRING" id="1817867.A3F83_07565"/>
<comment type="caution">
    <text evidence="2">The sequence shown here is derived from an EMBL/GenBank/DDBJ whole genome shotgun (WGS) entry which is preliminary data.</text>
</comment>
<evidence type="ECO:0000313" key="3">
    <source>
        <dbReference type="Proteomes" id="UP000179129"/>
    </source>
</evidence>
<dbReference type="InterPro" id="IPR029052">
    <property type="entry name" value="Metallo-depent_PP-like"/>
</dbReference>
<sequence length="274" mass="29755">MKILYVTDLHGRRDAYEIALERALKSRVEAIVNGGDLYPLGSDLFAVQREFLKNYLPEYLERCRKSGLAFLATLGNMDLKGHDALFQRVMGEHPHAHSLLESGATLDGYTFIGSAMTTDGPFSLKDRCLRDTREENAHPARGPALVSDSRGIHPVADWPRRADGLPSLEEHLAALPAAGEPDKTVYVLHQPPYGVGQGIIASGTDVGSRAVANFLAAHPARLSLHGHIHESPFAGGRWRSRIGGTACVQPGQLSGAECVSVVIDLETLEMERTC</sequence>
<name>A0A1F5Z3L8_9BACT</name>
<feature type="domain" description="Calcineurin-like phosphoesterase" evidence="1">
    <location>
        <begin position="1"/>
        <end position="230"/>
    </location>
</feature>
<gene>
    <name evidence="2" type="ORF">A3F83_07565</name>
</gene>
<reference evidence="2 3" key="1">
    <citation type="journal article" date="2016" name="Nat. Commun.">
        <title>Thousands of microbial genomes shed light on interconnected biogeochemical processes in an aquifer system.</title>
        <authorList>
            <person name="Anantharaman K."/>
            <person name="Brown C.T."/>
            <person name="Hug L.A."/>
            <person name="Sharon I."/>
            <person name="Castelle C.J."/>
            <person name="Probst A.J."/>
            <person name="Thomas B.C."/>
            <person name="Singh A."/>
            <person name="Wilkins M.J."/>
            <person name="Karaoz U."/>
            <person name="Brodie E.L."/>
            <person name="Williams K.H."/>
            <person name="Hubbard S.S."/>
            <person name="Banfield J.F."/>
        </authorList>
    </citation>
    <scope>NUCLEOTIDE SEQUENCE [LARGE SCALE GENOMIC DNA]</scope>
</reference>
<evidence type="ECO:0000259" key="1">
    <source>
        <dbReference type="Pfam" id="PF00149"/>
    </source>
</evidence>
<dbReference type="AlphaFoldDB" id="A0A1F5Z3L8"/>